<dbReference type="OrthoDB" id="8236498at2"/>
<proteinExistence type="predicted"/>
<accession>A0A2S6NFU7</accession>
<name>A0A2S6NFU7_9HYPH</name>
<dbReference type="Gene3D" id="1.10.520.40">
    <property type="entry name" value="CRISPR-associated protein Cse2"/>
    <property type="match status" value="1"/>
</dbReference>
<keyword evidence="2" id="KW-1185">Reference proteome</keyword>
<protein>
    <recommendedName>
        <fullName evidence="3">Type I-E CRISPR-associated protein Cse2/CasB</fullName>
    </recommendedName>
</protein>
<gene>
    <name evidence="1" type="ORF">CCR94_01235</name>
</gene>
<dbReference type="AlphaFoldDB" id="A0A2S6NFU7"/>
<dbReference type="Proteomes" id="UP000239089">
    <property type="component" value="Unassembled WGS sequence"/>
</dbReference>
<evidence type="ECO:0000313" key="2">
    <source>
        <dbReference type="Proteomes" id="UP000239089"/>
    </source>
</evidence>
<dbReference type="EMBL" id="NHSJ01000018">
    <property type="protein sequence ID" value="PPQ33508.1"/>
    <property type="molecule type" value="Genomic_DNA"/>
</dbReference>
<sequence>MTQLDAPEQTASPEEERGIGFALVNEVRGLLNAERRGDLAELRRLDPDQPQAPAFFRILARVAPEAGVESMRRYAHYLRILALNPDALSNDRLGAVMAAAGLSESRVQRMLTARGESLHDQLRLIARRLANAGNVPWSGFRDLLLTTDEDKVERKRMMIARDYWRALDRQQSQS</sequence>
<dbReference type="InterPro" id="IPR038287">
    <property type="entry name" value="Cse2_sf"/>
</dbReference>
<evidence type="ECO:0000313" key="1">
    <source>
        <dbReference type="EMBL" id="PPQ33508.1"/>
    </source>
</evidence>
<reference evidence="1 2" key="1">
    <citation type="journal article" date="2018" name="Arch. Microbiol.">
        <title>New insights into the metabolic potential of the phototrophic purple bacterium Rhodopila globiformis DSM 161(T) from its draft genome sequence and evidence for a vanadium-dependent nitrogenase.</title>
        <authorList>
            <person name="Imhoff J.F."/>
            <person name="Rahn T."/>
            <person name="Kunzel S."/>
            <person name="Neulinger S.C."/>
        </authorList>
    </citation>
    <scope>NUCLEOTIDE SEQUENCE [LARGE SCALE GENOMIC DNA]</scope>
    <source>
        <strain evidence="1 2">DSM 16996</strain>
    </source>
</reference>
<evidence type="ECO:0008006" key="3">
    <source>
        <dbReference type="Google" id="ProtNLM"/>
    </source>
</evidence>
<organism evidence="1 2">
    <name type="scientific">Rhodoblastus sphagnicola</name>
    <dbReference type="NCBI Taxonomy" id="333368"/>
    <lineage>
        <taxon>Bacteria</taxon>
        <taxon>Pseudomonadati</taxon>
        <taxon>Pseudomonadota</taxon>
        <taxon>Alphaproteobacteria</taxon>
        <taxon>Hyphomicrobiales</taxon>
        <taxon>Rhodoblastaceae</taxon>
        <taxon>Rhodoblastus</taxon>
    </lineage>
</organism>
<comment type="caution">
    <text evidence="1">The sequence shown here is derived from an EMBL/GenBank/DDBJ whole genome shotgun (WGS) entry which is preliminary data.</text>
</comment>
<dbReference type="RefSeq" id="WP_104506072.1">
    <property type="nucleotide sequence ID" value="NZ_JACIGC010000014.1"/>
</dbReference>